<dbReference type="EMBL" id="MT142257">
    <property type="protein sequence ID" value="QJA77003.1"/>
    <property type="molecule type" value="Genomic_DNA"/>
</dbReference>
<sequence length="176" mass="20840">MFDYLRPFSKIIVTGAQRSGTTICAQMIAHDLSLPYVDEDVVQIANWKAIKALVDGPQEFVLQCPRLLARVHDYTRPDVAIIFMLRNIADIIKAENRIGWGPYRREELSLTGYTHGVVSYIKRRLWFKKQKRLIHNPFEIVYESLKAHPFWVNTNQRKWRWHRDTFVNDINGWLKE</sequence>
<proteinExistence type="predicted"/>
<dbReference type="AlphaFoldDB" id="A0A6M3K3T1"/>
<dbReference type="InterPro" id="IPR027417">
    <property type="entry name" value="P-loop_NTPase"/>
</dbReference>
<dbReference type="SUPFAM" id="SSF52540">
    <property type="entry name" value="P-loop containing nucleoside triphosphate hydrolases"/>
    <property type="match status" value="1"/>
</dbReference>
<keyword evidence="1" id="KW-0808">Transferase</keyword>
<organism evidence="1">
    <name type="scientific">viral metagenome</name>
    <dbReference type="NCBI Taxonomy" id="1070528"/>
    <lineage>
        <taxon>unclassified sequences</taxon>
        <taxon>metagenomes</taxon>
        <taxon>organismal metagenomes</taxon>
    </lineage>
</organism>
<gene>
    <name evidence="1" type="ORF">MM415A01382_0012</name>
</gene>
<dbReference type="GO" id="GO:0016740">
    <property type="term" value="F:transferase activity"/>
    <property type="evidence" value="ECO:0007669"/>
    <property type="project" value="UniProtKB-KW"/>
</dbReference>
<reference evidence="1" key="1">
    <citation type="submission" date="2020-03" db="EMBL/GenBank/DDBJ databases">
        <title>The deep terrestrial virosphere.</title>
        <authorList>
            <person name="Holmfeldt K."/>
            <person name="Nilsson E."/>
            <person name="Simone D."/>
            <person name="Lopez-Fernandez M."/>
            <person name="Wu X."/>
            <person name="de Brujin I."/>
            <person name="Lundin D."/>
            <person name="Andersson A."/>
            <person name="Bertilsson S."/>
            <person name="Dopson M."/>
        </authorList>
    </citation>
    <scope>NUCLEOTIDE SEQUENCE</scope>
    <source>
        <strain evidence="1">MM415A01382</strain>
    </source>
</reference>
<accession>A0A6M3K3T1</accession>
<name>A0A6M3K3T1_9ZZZZ</name>
<evidence type="ECO:0000313" key="1">
    <source>
        <dbReference type="EMBL" id="QJA77003.1"/>
    </source>
</evidence>
<protein>
    <submittedName>
        <fullName evidence="1">Putative sulfotransferase domain contining protein</fullName>
    </submittedName>
</protein>
<dbReference type="Gene3D" id="3.40.50.300">
    <property type="entry name" value="P-loop containing nucleotide triphosphate hydrolases"/>
    <property type="match status" value="1"/>
</dbReference>